<organism evidence="5 6">
    <name type="scientific">Phrynosoma platyrhinos</name>
    <name type="common">Desert horned lizard</name>
    <dbReference type="NCBI Taxonomy" id="52577"/>
    <lineage>
        <taxon>Eukaryota</taxon>
        <taxon>Metazoa</taxon>
        <taxon>Chordata</taxon>
        <taxon>Craniata</taxon>
        <taxon>Vertebrata</taxon>
        <taxon>Euteleostomi</taxon>
        <taxon>Lepidosauria</taxon>
        <taxon>Squamata</taxon>
        <taxon>Bifurcata</taxon>
        <taxon>Unidentata</taxon>
        <taxon>Episquamata</taxon>
        <taxon>Toxicofera</taxon>
        <taxon>Iguania</taxon>
        <taxon>Phrynosomatidae</taxon>
        <taxon>Phrynosomatinae</taxon>
        <taxon>Phrynosoma</taxon>
    </lineage>
</organism>
<dbReference type="PANTHER" id="PTHR31183">
    <property type="entry name" value="TRICHOPLEIN KERATIN FILAMENT-BINDING PROTEIN FAMILY MEMBER"/>
    <property type="match status" value="1"/>
</dbReference>
<keyword evidence="3" id="KW-0966">Cell projection</keyword>
<comment type="subcellular location">
    <subcellularLocation>
        <location evidence="1">Cell projection</location>
        <location evidence="1">Cilium</location>
    </subcellularLocation>
</comment>
<sequence>MSVQRLRNLLEAEEKGYLAEIELQEENIEGRQNNMRVRAKQLREKREEARRKLVAEKREQQFREDGSLKDSAVVHKNG</sequence>
<protein>
    <submittedName>
        <fullName evidence="5">Uncharacterized protein</fullName>
    </submittedName>
</protein>
<dbReference type="PANTHER" id="PTHR31183:SF1">
    <property type="entry name" value="CILIA- AND FLAGELLA-ASSOCIATED PROTEIN 53"/>
    <property type="match status" value="1"/>
</dbReference>
<dbReference type="InterPro" id="IPR043596">
    <property type="entry name" value="CFAP53/TCHP"/>
</dbReference>
<evidence type="ECO:0000256" key="1">
    <source>
        <dbReference type="ARBA" id="ARBA00004138"/>
    </source>
</evidence>
<comment type="caution">
    <text evidence="5">The sequence shown here is derived from an EMBL/GenBank/DDBJ whole genome shotgun (WGS) entry which is preliminary data.</text>
</comment>
<name>A0ABQ7TEH5_PHRPL</name>
<feature type="compositionally biased region" description="Basic and acidic residues" evidence="4">
    <location>
        <begin position="57"/>
        <end position="68"/>
    </location>
</feature>
<keyword evidence="2" id="KW-0969">Cilium</keyword>
<dbReference type="EMBL" id="JAIPUX010000439">
    <property type="protein sequence ID" value="KAH0627830.1"/>
    <property type="molecule type" value="Genomic_DNA"/>
</dbReference>
<evidence type="ECO:0000313" key="5">
    <source>
        <dbReference type="EMBL" id="KAH0627830.1"/>
    </source>
</evidence>
<keyword evidence="6" id="KW-1185">Reference proteome</keyword>
<dbReference type="Proteomes" id="UP000826234">
    <property type="component" value="Unassembled WGS sequence"/>
</dbReference>
<evidence type="ECO:0000256" key="4">
    <source>
        <dbReference type="SAM" id="MobiDB-lite"/>
    </source>
</evidence>
<accession>A0ABQ7TEH5</accession>
<evidence type="ECO:0000256" key="2">
    <source>
        <dbReference type="ARBA" id="ARBA00023069"/>
    </source>
</evidence>
<gene>
    <name evidence="5" type="ORF">JD844_008294</name>
</gene>
<feature type="region of interest" description="Disordered" evidence="4">
    <location>
        <begin position="57"/>
        <end position="78"/>
    </location>
</feature>
<reference evidence="5 6" key="1">
    <citation type="journal article" date="2022" name="Gigascience">
        <title>A chromosome-level genome assembly and annotation of the desert horned lizard, Phrynosoma platyrhinos, provides insight into chromosomal rearrangements among reptiles.</title>
        <authorList>
            <person name="Koochekian N."/>
            <person name="Ascanio A."/>
            <person name="Farleigh K."/>
            <person name="Card D.C."/>
            <person name="Schield D.R."/>
            <person name="Castoe T.A."/>
            <person name="Jezkova T."/>
        </authorList>
    </citation>
    <scope>NUCLEOTIDE SEQUENCE [LARGE SCALE GENOMIC DNA]</scope>
    <source>
        <strain evidence="5">NK-2021</strain>
    </source>
</reference>
<evidence type="ECO:0000313" key="6">
    <source>
        <dbReference type="Proteomes" id="UP000826234"/>
    </source>
</evidence>
<proteinExistence type="predicted"/>
<evidence type="ECO:0000256" key="3">
    <source>
        <dbReference type="ARBA" id="ARBA00023273"/>
    </source>
</evidence>